<evidence type="ECO:0000259" key="8">
    <source>
        <dbReference type="PROSITE" id="PS51371"/>
    </source>
</evidence>
<evidence type="ECO:0000256" key="5">
    <source>
        <dbReference type="PIRSR" id="PIRSR004692-2"/>
    </source>
</evidence>
<gene>
    <name evidence="10" type="ORF">GWR21_19455</name>
</gene>
<dbReference type="Pfam" id="PF00571">
    <property type="entry name" value="CBS"/>
    <property type="match status" value="2"/>
</dbReference>
<protein>
    <submittedName>
        <fullName evidence="10">KpsF/GutQ family sugar-phosphate isomerase</fullName>
    </submittedName>
</protein>
<sequence length="324" mass="35013">MKNRTVINIAEVAKRTLSLESTAVSDLKQYINGDFEQAVELIAHCTGRLVVSGIGKSAIIAQKIVATLNSTGTPAIFMHAADAIHGDLGMIQQDDIILCISKSGNSPEIKVLVPLVRNFGNKLIAMVGNIDSFLAREADLILNTTVEQEACPNNLAPTTSTTAQLAMGDALAVCLIEWHGFTAGDFAKFHPGGTLGKKLYLKVGDLSRLHQAPKVSRDSSLKEVIVMISSGMLGVTAVLEADGDLAGIITDGDLRRMLEKGIPGDHVTAENIMSRHPKTIQEDELAINALEMMRQHDITQLLVLKDKRYIGIIHLHDLIREGII</sequence>
<evidence type="ECO:0000259" key="9">
    <source>
        <dbReference type="PROSITE" id="PS51464"/>
    </source>
</evidence>
<evidence type="ECO:0000256" key="3">
    <source>
        <dbReference type="ARBA" id="ARBA00023122"/>
    </source>
</evidence>
<feature type="site" description="Catalytically relevant" evidence="6">
    <location>
        <position position="56"/>
    </location>
</feature>
<dbReference type="SUPFAM" id="SSF53697">
    <property type="entry name" value="SIS domain"/>
    <property type="match status" value="1"/>
</dbReference>
<accession>A0A6B9ZKS7</accession>
<dbReference type="GO" id="GO:0019146">
    <property type="term" value="F:arabinose-5-phosphate isomerase activity"/>
    <property type="evidence" value="ECO:0007669"/>
    <property type="project" value="UniProtKB-ARBA"/>
</dbReference>
<keyword evidence="2" id="KW-0677">Repeat</keyword>
<feature type="site" description="Catalytically relevant" evidence="6">
    <location>
        <position position="190"/>
    </location>
</feature>
<evidence type="ECO:0000256" key="2">
    <source>
        <dbReference type="ARBA" id="ARBA00022737"/>
    </source>
</evidence>
<dbReference type="Gene3D" id="3.40.50.10490">
    <property type="entry name" value="Glucose-6-phosphate isomerase like protein, domain 1"/>
    <property type="match status" value="1"/>
</dbReference>
<proteinExistence type="inferred from homology"/>
<dbReference type="Proteomes" id="UP000476411">
    <property type="component" value="Chromosome"/>
</dbReference>
<keyword evidence="5" id="KW-0862">Zinc</keyword>
<organism evidence="10 11">
    <name type="scientific">Chitinophaga agri</name>
    <dbReference type="NCBI Taxonomy" id="2703787"/>
    <lineage>
        <taxon>Bacteria</taxon>
        <taxon>Pseudomonadati</taxon>
        <taxon>Bacteroidota</taxon>
        <taxon>Chitinophagia</taxon>
        <taxon>Chitinophagales</taxon>
        <taxon>Chitinophagaceae</taxon>
        <taxon>Chitinophaga</taxon>
    </lineage>
</organism>
<dbReference type="PIRSF" id="PIRSF004692">
    <property type="entry name" value="KdsD_KpsF"/>
    <property type="match status" value="1"/>
</dbReference>
<dbReference type="CDD" id="cd04604">
    <property type="entry name" value="CBS_pair_SIS_assoc"/>
    <property type="match status" value="1"/>
</dbReference>
<dbReference type="NCBIfam" id="TIGR00393">
    <property type="entry name" value="kpsF"/>
    <property type="match status" value="1"/>
</dbReference>
<dbReference type="Pfam" id="PF01380">
    <property type="entry name" value="SIS"/>
    <property type="match status" value="1"/>
</dbReference>
<dbReference type="GO" id="GO:0097367">
    <property type="term" value="F:carbohydrate derivative binding"/>
    <property type="evidence" value="ECO:0007669"/>
    <property type="project" value="InterPro"/>
</dbReference>
<dbReference type="SMART" id="SM00116">
    <property type="entry name" value="CBS"/>
    <property type="match status" value="2"/>
</dbReference>
<feature type="domain" description="CBS" evidence="8">
    <location>
        <begin position="273"/>
        <end position="324"/>
    </location>
</feature>
<dbReference type="AlphaFoldDB" id="A0A6B9ZKS7"/>
<evidence type="ECO:0000313" key="11">
    <source>
        <dbReference type="Proteomes" id="UP000476411"/>
    </source>
</evidence>
<dbReference type="GO" id="GO:0005975">
    <property type="term" value="P:carbohydrate metabolic process"/>
    <property type="evidence" value="ECO:0007669"/>
    <property type="project" value="InterPro"/>
</dbReference>
<reference evidence="10 11" key="1">
    <citation type="submission" date="2020-01" db="EMBL/GenBank/DDBJ databases">
        <title>Complete genome sequence of Chitinophaga sp. H33E-04 isolated from quinoa roots.</title>
        <authorList>
            <person name="Weon H.-Y."/>
            <person name="Lee S.A."/>
        </authorList>
    </citation>
    <scope>NUCLEOTIDE SEQUENCE [LARGE SCALE GENOMIC DNA]</scope>
    <source>
        <strain evidence="10 11">H33E-04</strain>
    </source>
</reference>
<dbReference type="KEGG" id="chih:GWR21_19455"/>
<dbReference type="PANTHER" id="PTHR42745:SF1">
    <property type="entry name" value="ARABINOSE 5-PHOSPHATE ISOMERASE KDSD"/>
    <property type="match status" value="1"/>
</dbReference>
<dbReference type="InterPro" id="IPR046342">
    <property type="entry name" value="CBS_dom_sf"/>
</dbReference>
<keyword evidence="11" id="KW-1185">Reference proteome</keyword>
<keyword evidence="3 7" id="KW-0129">CBS domain</keyword>
<dbReference type="InterPro" id="IPR035474">
    <property type="entry name" value="SIS_Kpsf"/>
</dbReference>
<dbReference type="CDD" id="cd05014">
    <property type="entry name" value="SIS_Kpsf"/>
    <property type="match status" value="1"/>
</dbReference>
<dbReference type="PANTHER" id="PTHR42745">
    <property type="match status" value="1"/>
</dbReference>
<evidence type="ECO:0000256" key="6">
    <source>
        <dbReference type="PIRSR" id="PIRSR004692-3"/>
    </source>
</evidence>
<keyword evidence="5" id="KW-0479">Metal-binding</keyword>
<feature type="binding site" evidence="5">
    <location>
        <position position="79"/>
    </location>
    <ligand>
        <name>Zn(2+)</name>
        <dbReference type="ChEBI" id="CHEBI:29105"/>
    </ligand>
</feature>
<evidence type="ECO:0000313" key="10">
    <source>
        <dbReference type="EMBL" id="QHS61695.1"/>
    </source>
</evidence>
<dbReference type="GO" id="GO:1901135">
    <property type="term" value="P:carbohydrate derivative metabolic process"/>
    <property type="evidence" value="ECO:0007669"/>
    <property type="project" value="InterPro"/>
</dbReference>
<dbReference type="FunFam" id="3.40.50.10490:FF:000011">
    <property type="entry name" value="Arabinose 5-phosphate isomerase"/>
    <property type="match status" value="1"/>
</dbReference>
<evidence type="ECO:0000256" key="7">
    <source>
        <dbReference type="PROSITE-ProRule" id="PRU00703"/>
    </source>
</evidence>
<feature type="site" description="Catalytically relevant" evidence="6">
    <location>
        <position position="108"/>
    </location>
</feature>
<dbReference type="InterPro" id="IPR004800">
    <property type="entry name" value="KdsD/KpsF-type"/>
</dbReference>
<comment type="similarity">
    <text evidence="1 4">Belongs to the SIS family. GutQ/KpsF subfamily.</text>
</comment>
<evidence type="ECO:0000256" key="4">
    <source>
        <dbReference type="PIRNR" id="PIRNR004692"/>
    </source>
</evidence>
<dbReference type="InterPro" id="IPR050986">
    <property type="entry name" value="GutQ/KpsF_isomerases"/>
</dbReference>
<dbReference type="GO" id="GO:0046872">
    <property type="term" value="F:metal ion binding"/>
    <property type="evidence" value="ECO:0007669"/>
    <property type="project" value="UniProtKB-KW"/>
</dbReference>
<dbReference type="InterPro" id="IPR001347">
    <property type="entry name" value="SIS_dom"/>
</dbReference>
<dbReference type="InterPro" id="IPR000644">
    <property type="entry name" value="CBS_dom"/>
</dbReference>
<dbReference type="EMBL" id="CP048113">
    <property type="protein sequence ID" value="QHS61695.1"/>
    <property type="molecule type" value="Genomic_DNA"/>
</dbReference>
<dbReference type="PROSITE" id="PS51371">
    <property type="entry name" value="CBS"/>
    <property type="match status" value="2"/>
</dbReference>
<dbReference type="PROSITE" id="PS51464">
    <property type="entry name" value="SIS"/>
    <property type="match status" value="1"/>
</dbReference>
<dbReference type="Gene3D" id="3.10.580.10">
    <property type="entry name" value="CBS-domain"/>
    <property type="match status" value="1"/>
</dbReference>
<keyword evidence="10" id="KW-0413">Isomerase</keyword>
<dbReference type="RefSeq" id="WP_162333360.1">
    <property type="nucleotide sequence ID" value="NZ_CP048113.1"/>
</dbReference>
<evidence type="ECO:0000256" key="1">
    <source>
        <dbReference type="ARBA" id="ARBA00008165"/>
    </source>
</evidence>
<name>A0A6B9ZKS7_9BACT</name>
<feature type="domain" description="CBS" evidence="8">
    <location>
        <begin position="206"/>
        <end position="264"/>
    </location>
</feature>
<feature type="site" description="Catalytically relevant" evidence="6">
    <location>
        <position position="149"/>
    </location>
</feature>
<dbReference type="InterPro" id="IPR046348">
    <property type="entry name" value="SIS_dom_sf"/>
</dbReference>
<feature type="domain" description="SIS" evidence="9">
    <location>
        <begin position="38"/>
        <end position="181"/>
    </location>
</feature>